<dbReference type="PANTHER" id="PTHR11258:SF11">
    <property type="entry name" value="C2H2-TYPE DOMAIN-CONTAINING PROTEIN"/>
    <property type="match status" value="1"/>
</dbReference>
<dbReference type="SUPFAM" id="SSF81301">
    <property type="entry name" value="Nucleotidyltransferase"/>
    <property type="match status" value="1"/>
</dbReference>
<dbReference type="Proteomes" id="UP000663891">
    <property type="component" value="Unassembled WGS sequence"/>
</dbReference>
<gene>
    <name evidence="4" type="ORF">OKA104_LOCUS19522</name>
    <name evidence="3" type="ORF">VCS650_LOCUS35915</name>
</gene>
<evidence type="ECO:0000313" key="5">
    <source>
        <dbReference type="Proteomes" id="UP000663881"/>
    </source>
</evidence>
<evidence type="ECO:0000256" key="1">
    <source>
        <dbReference type="ARBA" id="ARBA00009526"/>
    </source>
</evidence>
<dbReference type="GO" id="GO:0005829">
    <property type="term" value="C:cytosol"/>
    <property type="evidence" value="ECO:0007669"/>
    <property type="project" value="TreeGrafter"/>
</dbReference>
<sequence length="366" mass="42366">MKDKRLRGMLSNLSCQLAIPKEVRKTGNQHMQKIFLTLQKYSNYKLSRCRLLGGVGKKTSISLKFDYDCVIYVNNVDPPFKELLGEWNGILNHHLRNISGIIKVTNYSVQFEVDGFKFDILPASNYTGSINKTESQANIIYKKISQEKMDSKKKDIAYLYSSGLSELALKFMKKQSGFIHDLCRLAKFWNCTIVFDQYVSGRSSIIEYLAVKAGQDEEESTINRKRSILSAFRRFLSYLADYNQINIIFTDVYDESLIMKCEKPYLIDPTNPYNNFLDRVPHDFLPTLAKCSNETLNRLYKCGNNGLIEYEKLFDPQPNLRNSFKDNSDITSINTMISTIEINEKIIETIQKFINRSFYGEENQSK</sequence>
<dbReference type="SUPFAM" id="SSF81631">
    <property type="entry name" value="PAP/OAS1 substrate-binding domain"/>
    <property type="match status" value="1"/>
</dbReference>
<dbReference type="OrthoDB" id="10057353at2759"/>
<comment type="similarity">
    <text evidence="1">Belongs to the 2-5A synthase family.</text>
</comment>
<dbReference type="GO" id="GO:0003725">
    <property type="term" value="F:double-stranded RNA binding"/>
    <property type="evidence" value="ECO:0007669"/>
    <property type="project" value="TreeGrafter"/>
</dbReference>
<dbReference type="EMBL" id="CAJOAY010001261">
    <property type="protein sequence ID" value="CAF3818555.1"/>
    <property type="molecule type" value="Genomic_DNA"/>
</dbReference>
<dbReference type="InterPro" id="IPR043519">
    <property type="entry name" value="NT_sf"/>
</dbReference>
<dbReference type="InterPro" id="IPR018952">
    <property type="entry name" value="2-5-oligoAdlate_synth_1_dom2/C"/>
</dbReference>
<protein>
    <recommendedName>
        <fullName evidence="2">2'-5'-oligoadenylate synthetase 1 domain-containing protein</fullName>
    </recommendedName>
</protein>
<comment type="caution">
    <text evidence="4">The sequence shown here is derived from an EMBL/GenBank/DDBJ whole genome shotgun (WGS) entry which is preliminary data.</text>
</comment>
<dbReference type="Gene3D" id="1.10.1410.20">
    <property type="entry name" value="2'-5'-oligoadenylate synthetase 1, domain 2"/>
    <property type="match status" value="1"/>
</dbReference>
<dbReference type="EMBL" id="CAJNON010000843">
    <property type="protein sequence ID" value="CAF1390406.1"/>
    <property type="molecule type" value="Genomic_DNA"/>
</dbReference>
<evidence type="ECO:0000259" key="2">
    <source>
        <dbReference type="Pfam" id="PF10421"/>
    </source>
</evidence>
<dbReference type="AlphaFoldDB" id="A0A819CFV7"/>
<dbReference type="Pfam" id="PF10421">
    <property type="entry name" value="OAS1_C"/>
    <property type="match status" value="1"/>
</dbReference>
<feature type="domain" description="2'-5'-oligoadenylate synthetase 1" evidence="2">
    <location>
        <begin position="139"/>
        <end position="278"/>
    </location>
</feature>
<dbReference type="Proteomes" id="UP000663881">
    <property type="component" value="Unassembled WGS sequence"/>
</dbReference>
<accession>A0A819CFV7</accession>
<proteinExistence type="inferred from homology"/>
<evidence type="ECO:0000313" key="4">
    <source>
        <dbReference type="EMBL" id="CAF3818555.1"/>
    </source>
</evidence>
<reference evidence="4" key="1">
    <citation type="submission" date="2021-02" db="EMBL/GenBank/DDBJ databases">
        <authorList>
            <person name="Nowell W R."/>
        </authorList>
    </citation>
    <scope>NUCLEOTIDE SEQUENCE</scope>
</reference>
<evidence type="ECO:0000313" key="3">
    <source>
        <dbReference type="EMBL" id="CAF1390406.1"/>
    </source>
</evidence>
<dbReference type="PANTHER" id="PTHR11258">
    <property type="entry name" value="2-5 OLIGOADENYLATE SYNTHETASE"/>
    <property type="match status" value="1"/>
</dbReference>
<organism evidence="4 5">
    <name type="scientific">Adineta steineri</name>
    <dbReference type="NCBI Taxonomy" id="433720"/>
    <lineage>
        <taxon>Eukaryota</taxon>
        <taxon>Metazoa</taxon>
        <taxon>Spiralia</taxon>
        <taxon>Gnathifera</taxon>
        <taxon>Rotifera</taxon>
        <taxon>Eurotatoria</taxon>
        <taxon>Bdelloidea</taxon>
        <taxon>Adinetida</taxon>
        <taxon>Adinetidae</taxon>
        <taxon>Adineta</taxon>
    </lineage>
</organism>
<dbReference type="GO" id="GO:0016020">
    <property type="term" value="C:membrane"/>
    <property type="evidence" value="ECO:0007669"/>
    <property type="project" value="TreeGrafter"/>
</dbReference>
<dbReference type="GO" id="GO:0001730">
    <property type="term" value="F:2'-5'-oligoadenylate synthetase activity"/>
    <property type="evidence" value="ECO:0007669"/>
    <property type="project" value="TreeGrafter"/>
</dbReference>
<dbReference type="GO" id="GO:0005654">
    <property type="term" value="C:nucleoplasm"/>
    <property type="evidence" value="ECO:0007669"/>
    <property type="project" value="TreeGrafter"/>
</dbReference>
<name>A0A819CFV7_9BILA</name>